<dbReference type="RefSeq" id="WP_284679446.1">
    <property type="nucleotide sequence ID" value="NZ_CP060096.1"/>
</dbReference>
<evidence type="ECO:0000256" key="9">
    <source>
        <dbReference type="ARBA" id="ARBA00023014"/>
    </source>
</evidence>
<dbReference type="AlphaFoldDB" id="A0A975AUN0"/>
<dbReference type="InterPro" id="IPR000813">
    <property type="entry name" value="7Fe_ferredoxin"/>
</dbReference>
<evidence type="ECO:0000256" key="4">
    <source>
        <dbReference type="ARBA" id="ARBA00022448"/>
    </source>
</evidence>
<name>A0A975AUN0_9THEO</name>
<dbReference type="PROSITE" id="PS51379">
    <property type="entry name" value="4FE4S_FER_2"/>
    <property type="match status" value="2"/>
</dbReference>
<dbReference type="EMBL" id="CP060096">
    <property type="protein sequence ID" value="QSZ26763.1"/>
    <property type="molecule type" value="Genomic_DNA"/>
</dbReference>
<keyword evidence="4 10" id="KW-0813">Transport</keyword>
<evidence type="ECO:0000256" key="3">
    <source>
        <dbReference type="ARBA" id="ARBA00013529"/>
    </source>
</evidence>
<evidence type="ECO:0000256" key="8">
    <source>
        <dbReference type="ARBA" id="ARBA00023004"/>
    </source>
</evidence>
<evidence type="ECO:0000313" key="12">
    <source>
        <dbReference type="EMBL" id="QSZ26763.1"/>
    </source>
</evidence>
<evidence type="ECO:0000256" key="6">
    <source>
        <dbReference type="ARBA" id="ARBA00022723"/>
    </source>
</evidence>
<keyword evidence="7 10" id="KW-0249">Electron transport</keyword>
<sequence>MAHIIDQEECISCGACADECPEDAIKEVDDKYEVDADACIDCGACEDVCPTGAIKEAE</sequence>
<evidence type="ECO:0000313" key="13">
    <source>
        <dbReference type="Proteomes" id="UP000671913"/>
    </source>
</evidence>
<proteinExistence type="predicted"/>
<dbReference type="PROSITE" id="PS00198">
    <property type="entry name" value="4FE4S_FER_1"/>
    <property type="match status" value="1"/>
</dbReference>
<accession>A0A975AUN0</accession>
<dbReference type="GO" id="GO:0051539">
    <property type="term" value="F:4 iron, 4 sulfur cluster binding"/>
    <property type="evidence" value="ECO:0007669"/>
    <property type="project" value="UniProtKB-UniRule"/>
</dbReference>
<evidence type="ECO:0000259" key="11">
    <source>
        <dbReference type="PROSITE" id="PS51379"/>
    </source>
</evidence>
<dbReference type="KEGG" id="aaut:ACETAC_07650"/>
<comment type="function">
    <text evidence="2 10">Ferredoxins are iron-sulfur proteins that transfer electrons in a wide variety of metabolic reactions.</text>
</comment>
<evidence type="ECO:0000256" key="7">
    <source>
        <dbReference type="ARBA" id="ARBA00022982"/>
    </source>
</evidence>
<feature type="domain" description="4Fe-4S ferredoxin-type" evidence="11">
    <location>
        <begin position="30"/>
        <end position="58"/>
    </location>
</feature>
<keyword evidence="8 10" id="KW-0408">Iron</keyword>
<dbReference type="PANTHER" id="PTHR24960:SF79">
    <property type="entry name" value="PHOTOSYSTEM I IRON-SULFUR CENTER"/>
    <property type="match status" value="1"/>
</dbReference>
<evidence type="ECO:0000256" key="2">
    <source>
        <dbReference type="ARBA" id="ARBA00003532"/>
    </source>
</evidence>
<dbReference type="InterPro" id="IPR017900">
    <property type="entry name" value="4Fe4S_Fe_S_CS"/>
</dbReference>
<evidence type="ECO:0000256" key="10">
    <source>
        <dbReference type="RuleBase" id="RU365098"/>
    </source>
</evidence>
<dbReference type="GO" id="GO:0046872">
    <property type="term" value="F:metal ion binding"/>
    <property type="evidence" value="ECO:0007669"/>
    <property type="project" value="UniProtKB-UniRule"/>
</dbReference>
<comment type="cofactor">
    <cofactor evidence="1 10">
        <name>[4Fe-4S] cluster</name>
        <dbReference type="ChEBI" id="CHEBI:49883"/>
    </cofactor>
</comment>
<dbReference type="Gene3D" id="3.30.70.20">
    <property type="match status" value="2"/>
</dbReference>
<keyword evidence="13" id="KW-1185">Reference proteome</keyword>
<dbReference type="PANTHER" id="PTHR24960">
    <property type="entry name" value="PHOTOSYSTEM I IRON-SULFUR CENTER-RELATED"/>
    <property type="match status" value="1"/>
</dbReference>
<dbReference type="InterPro" id="IPR017896">
    <property type="entry name" value="4Fe4S_Fe-S-bd"/>
</dbReference>
<evidence type="ECO:0000256" key="1">
    <source>
        <dbReference type="ARBA" id="ARBA00001966"/>
    </source>
</evidence>
<keyword evidence="5 10" id="KW-0004">4Fe-4S</keyword>
<dbReference type="Pfam" id="PF13237">
    <property type="entry name" value="Fer4_10"/>
    <property type="match status" value="1"/>
</dbReference>
<dbReference type="GO" id="GO:0009055">
    <property type="term" value="F:electron transfer activity"/>
    <property type="evidence" value="ECO:0007669"/>
    <property type="project" value="UniProtKB-UniRule"/>
</dbReference>
<dbReference type="InterPro" id="IPR050157">
    <property type="entry name" value="PSI_iron-sulfur_center"/>
</dbReference>
<evidence type="ECO:0000256" key="5">
    <source>
        <dbReference type="ARBA" id="ARBA00022485"/>
    </source>
</evidence>
<dbReference type="Proteomes" id="UP000671913">
    <property type="component" value="Chromosome"/>
</dbReference>
<keyword evidence="6 10" id="KW-0479">Metal-binding</keyword>
<organism evidence="12 13">
    <name type="scientific">Aceticella autotrophica</name>
    <dbReference type="NCBI Taxonomy" id="2755338"/>
    <lineage>
        <taxon>Bacteria</taxon>
        <taxon>Bacillati</taxon>
        <taxon>Bacillota</taxon>
        <taxon>Clostridia</taxon>
        <taxon>Thermoanaerobacterales</taxon>
        <taxon>Thermoanaerobacteraceae</taxon>
        <taxon>Aceticella</taxon>
    </lineage>
</organism>
<protein>
    <recommendedName>
        <fullName evidence="3 10">Ferredoxin</fullName>
    </recommendedName>
</protein>
<reference evidence="12" key="1">
    <citation type="submission" date="2020-08" db="EMBL/GenBank/DDBJ databases">
        <title>Genomic insights into the carbon and energy metabolism of the first obligate autotrophic acetogenic bacterium Aceticella autotrophica gen. nov., sp. nov.</title>
        <authorList>
            <person name="Toshchakov S.V."/>
            <person name="Elcheninov A.G."/>
            <person name="Kublanov I.V."/>
            <person name="Frolov E.N."/>
            <person name="Lebedinsky A.V."/>
        </authorList>
    </citation>
    <scope>NUCLEOTIDE SEQUENCE</scope>
    <source>
        <strain evidence="12">3443-3Ac</strain>
    </source>
</reference>
<dbReference type="SUPFAM" id="SSF54862">
    <property type="entry name" value="4Fe-4S ferredoxins"/>
    <property type="match status" value="1"/>
</dbReference>
<feature type="domain" description="4Fe-4S ferredoxin-type" evidence="11">
    <location>
        <begin position="1"/>
        <end position="29"/>
    </location>
</feature>
<gene>
    <name evidence="12" type="ORF">ACETAC_07650</name>
</gene>
<dbReference type="PRINTS" id="PR00354">
    <property type="entry name" value="7FE8SFRDOXIN"/>
</dbReference>
<keyword evidence="9 10" id="KW-0411">Iron-sulfur</keyword>